<dbReference type="GO" id="GO:0047265">
    <property type="term" value="F:poly(glycerol-phosphate) alpha-glucosyltransferase activity"/>
    <property type="evidence" value="ECO:0007669"/>
    <property type="project" value="UniProtKB-EC"/>
</dbReference>
<reference evidence="3" key="1">
    <citation type="journal article" date="2014" name="Int. J. Syst. Evol. Microbiol.">
        <title>Complete genome sequence of Corynebacterium casei LMG S-19264T (=DSM 44701T), isolated from a smear-ripened cheese.</title>
        <authorList>
            <consortium name="US DOE Joint Genome Institute (JGI-PGF)"/>
            <person name="Walter F."/>
            <person name="Albersmeier A."/>
            <person name="Kalinowski J."/>
            <person name="Ruckert C."/>
        </authorList>
    </citation>
    <scope>NUCLEOTIDE SEQUENCE</scope>
    <source>
        <strain evidence="3">VKM B-1606</strain>
    </source>
</reference>
<evidence type="ECO:0000313" key="3">
    <source>
        <dbReference type="EMBL" id="GLK55242.1"/>
    </source>
</evidence>
<dbReference type="RefSeq" id="WP_204948430.1">
    <property type="nucleotide sequence ID" value="NZ_BSFF01000002.1"/>
</dbReference>
<dbReference type="EMBL" id="JAFBCY010000001">
    <property type="protein sequence ID" value="MBM7849951.1"/>
    <property type="molecule type" value="Genomic_DNA"/>
</dbReference>
<feature type="domain" description="Glycosyl transferase family 1" evidence="1">
    <location>
        <begin position="213"/>
        <end position="373"/>
    </location>
</feature>
<keyword evidence="4" id="KW-0328">Glycosyltransferase</keyword>
<dbReference type="Pfam" id="PF13579">
    <property type="entry name" value="Glyco_trans_4_4"/>
    <property type="match status" value="1"/>
</dbReference>
<gene>
    <name evidence="3" type="ORF">GCM10008170_12610</name>
    <name evidence="4" type="ORF">JOD31_000163</name>
</gene>
<dbReference type="EC" id="2.4.1.52" evidence="4"/>
<dbReference type="Pfam" id="PF00534">
    <property type="entry name" value="Glycos_transf_1"/>
    <property type="match status" value="1"/>
</dbReference>
<dbReference type="Proteomes" id="UP001143400">
    <property type="component" value="Unassembled WGS sequence"/>
</dbReference>
<dbReference type="Gene3D" id="3.40.50.2000">
    <property type="entry name" value="Glycogen Phosphorylase B"/>
    <property type="match status" value="2"/>
</dbReference>
<sequence>MNLHIDLSTPADPIEAVARPIRVGMLVGAVGNGGGGVPASLRALCAALHRSPEVSVEVFAADRTAAVVDVEAWKPAQLSLFDVVGPTSFGFGPGLGPALIAADLDVLHVHGLWMYGSVAASRWSSRTGRPYVVSPHGMLDPWALANSRWKKAAALFAYEARHLRGAAWLHALCASEREAIRAFGLRNLVCTVANGAHAPAVESYAPCRAAARASGRRTLLYLGRLTPKKGLAILLAAWADAKHASDARAWDLVVAGSGTPAYEAGLVDLVSALGIGASVRFVGHLDGEAKAAAFARADAFVLPSVSEGQPLAVLEAWGYGLPALITSQCNLPEGFMAGAALPIDCAVDDLAAGLRALFALPDEARDAMGARGRALVETTFCWGRSARDLERIYRQAIAQAAPRRPLERRCD</sequence>
<proteinExistence type="predicted"/>
<evidence type="ECO:0000313" key="4">
    <source>
        <dbReference type="EMBL" id="MBM7849951.1"/>
    </source>
</evidence>
<evidence type="ECO:0000313" key="5">
    <source>
        <dbReference type="Proteomes" id="UP000758856"/>
    </source>
</evidence>
<evidence type="ECO:0000259" key="1">
    <source>
        <dbReference type="Pfam" id="PF00534"/>
    </source>
</evidence>
<comment type="caution">
    <text evidence="3">The sequence shown here is derived from an EMBL/GenBank/DDBJ whole genome shotgun (WGS) entry which is preliminary data.</text>
</comment>
<dbReference type="EMBL" id="BSFF01000002">
    <property type="protein sequence ID" value="GLK55242.1"/>
    <property type="molecule type" value="Genomic_DNA"/>
</dbReference>
<name>A0A9W6MRH2_9HYPH</name>
<dbReference type="InterPro" id="IPR028098">
    <property type="entry name" value="Glyco_trans_4-like_N"/>
</dbReference>
<dbReference type="SUPFAM" id="SSF53756">
    <property type="entry name" value="UDP-Glycosyltransferase/glycogen phosphorylase"/>
    <property type="match status" value="1"/>
</dbReference>
<keyword evidence="4" id="KW-0808">Transferase</keyword>
<evidence type="ECO:0000313" key="6">
    <source>
        <dbReference type="Proteomes" id="UP001143400"/>
    </source>
</evidence>
<dbReference type="InterPro" id="IPR050194">
    <property type="entry name" value="Glycosyltransferase_grp1"/>
</dbReference>
<accession>A0A9W6MRH2</accession>
<reference evidence="4 5" key="2">
    <citation type="submission" date="2021-01" db="EMBL/GenBank/DDBJ databases">
        <title>Genomic Encyclopedia of Type Strains, Phase IV (KMG-IV): sequencing the most valuable type-strain genomes for metagenomic binning, comparative biology and taxonomic classification.</title>
        <authorList>
            <person name="Goeker M."/>
        </authorList>
    </citation>
    <scope>NUCLEOTIDE SEQUENCE [LARGE SCALE GENOMIC DNA]</scope>
    <source>
        <strain evidence="4 5">DSM 6130</strain>
    </source>
</reference>
<evidence type="ECO:0000259" key="2">
    <source>
        <dbReference type="Pfam" id="PF13579"/>
    </source>
</evidence>
<dbReference type="InterPro" id="IPR001296">
    <property type="entry name" value="Glyco_trans_1"/>
</dbReference>
<protein>
    <submittedName>
        <fullName evidence="4">Poly(Glycerol-phosphate) alpha-glucosyltransferase</fullName>
        <ecNumber evidence="4">2.4.1.52</ecNumber>
    </submittedName>
</protein>
<organism evidence="3 6">
    <name type="scientific">Methylopila capsulata</name>
    <dbReference type="NCBI Taxonomy" id="61654"/>
    <lineage>
        <taxon>Bacteria</taxon>
        <taxon>Pseudomonadati</taxon>
        <taxon>Pseudomonadota</taxon>
        <taxon>Alphaproteobacteria</taxon>
        <taxon>Hyphomicrobiales</taxon>
        <taxon>Methylopilaceae</taxon>
        <taxon>Methylopila</taxon>
    </lineage>
</organism>
<reference evidence="3" key="3">
    <citation type="submission" date="2023-01" db="EMBL/GenBank/DDBJ databases">
        <authorList>
            <person name="Sun Q."/>
            <person name="Evtushenko L."/>
        </authorList>
    </citation>
    <scope>NUCLEOTIDE SEQUENCE</scope>
    <source>
        <strain evidence="3">VKM B-1606</strain>
    </source>
</reference>
<dbReference type="Proteomes" id="UP000758856">
    <property type="component" value="Unassembled WGS sequence"/>
</dbReference>
<keyword evidence="5" id="KW-1185">Reference proteome</keyword>
<dbReference type="PANTHER" id="PTHR45947">
    <property type="entry name" value="SULFOQUINOVOSYL TRANSFERASE SQD2"/>
    <property type="match status" value="1"/>
</dbReference>
<feature type="domain" description="Glycosyltransferase subfamily 4-like N-terminal" evidence="2">
    <location>
        <begin position="35"/>
        <end position="195"/>
    </location>
</feature>
<dbReference type="PANTHER" id="PTHR45947:SF3">
    <property type="entry name" value="SULFOQUINOVOSYL TRANSFERASE SQD2"/>
    <property type="match status" value="1"/>
</dbReference>
<dbReference type="AlphaFoldDB" id="A0A9W6MRH2"/>